<sequence>MTTSQNTETRAWFGIIGNKPKTPETSSCAAYLSTAPGNSVFPEAAASTRTARRALAALEGATKPREMRLAVRLPSHA</sequence>
<evidence type="ECO:0000313" key="2">
    <source>
        <dbReference type="Proteomes" id="UP000324222"/>
    </source>
</evidence>
<accession>A0A5B7D7E8</accession>
<name>A0A5B7D7E8_PORTR</name>
<organism evidence="1 2">
    <name type="scientific">Portunus trituberculatus</name>
    <name type="common">Swimming crab</name>
    <name type="synonym">Neptunus trituberculatus</name>
    <dbReference type="NCBI Taxonomy" id="210409"/>
    <lineage>
        <taxon>Eukaryota</taxon>
        <taxon>Metazoa</taxon>
        <taxon>Ecdysozoa</taxon>
        <taxon>Arthropoda</taxon>
        <taxon>Crustacea</taxon>
        <taxon>Multicrustacea</taxon>
        <taxon>Malacostraca</taxon>
        <taxon>Eumalacostraca</taxon>
        <taxon>Eucarida</taxon>
        <taxon>Decapoda</taxon>
        <taxon>Pleocyemata</taxon>
        <taxon>Brachyura</taxon>
        <taxon>Eubrachyura</taxon>
        <taxon>Portunoidea</taxon>
        <taxon>Portunidae</taxon>
        <taxon>Portuninae</taxon>
        <taxon>Portunus</taxon>
    </lineage>
</organism>
<evidence type="ECO:0000313" key="1">
    <source>
        <dbReference type="EMBL" id="MPC17123.1"/>
    </source>
</evidence>
<proteinExistence type="predicted"/>
<reference evidence="1 2" key="1">
    <citation type="submission" date="2019-05" db="EMBL/GenBank/DDBJ databases">
        <title>Another draft genome of Portunus trituberculatus and its Hox gene families provides insights of decapod evolution.</title>
        <authorList>
            <person name="Jeong J.-H."/>
            <person name="Song I."/>
            <person name="Kim S."/>
            <person name="Choi T."/>
            <person name="Kim D."/>
            <person name="Ryu S."/>
            <person name="Kim W."/>
        </authorList>
    </citation>
    <scope>NUCLEOTIDE SEQUENCE [LARGE SCALE GENOMIC DNA]</scope>
    <source>
        <tissue evidence="1">Muscle</tissue>
    </source>
</reference>
<dbReference type="EMBL" id="VSRR010000560">
    <property type="protein sequence ID" value="MPC17123.1"/>
    <property type="molecule type" value="Genomic_DNA"/>
</dbReference>
<keyword evidence="2" id="KW-1185">Reference proteome</keyword>
<dbReference type="Proteomes" id="UP000324222">
    <property type="component" value="Unassembled WGS sequence"/>
</dbReference>
<comment type="caution">
    <text evidence="1">The sequence shown here is derived from an EMBL/GenBank/DDBJ whole genome shotgun (WGS) entry which is preliminary data.</text>
</comment>
<gene>
    <name evidence="1" type="ORF">E2C01_009965</name>
</gene>
<dbReference type="AlphaFoldDB" id="A0A5B7D7E8"/>
<protein>
    <submittedName>
        <fullName evidence="1">Uncharacterized protein</fullName>
    </submittedName>
</protein>